<sequence>MTRAAGGDVLAERIAAAVGAHPAVERLDAGPLGVVATHLPGHRVHGVRAGEAGEPVEISVVLRMTGPLPDLGAELRALVRGIAGDVAVHVTVTDITGPGTPDPSTVDTGPPGGSGTRVR</sequence>
<evidence type="ECO:0000313" key="2">
    <source>
        <dbReference type="EMBL" id="GAA1944988.1"/>
    </source>
</evidence>
<reference evidence="2 3" key="1">
    <citation type="journal article" date="2019" name="Int. J. Syst. Evol. Microbiol.">
        <title>The Global Catalogue of Microorganisms (GCM) 10K type strain sequencing project: providing services to taxonomists for standard genome sequencing and annotation.</title>
        <authorList>
            <consortium name="The Broad Institute Genomics Platform"/>
            <consortium name="The Broad Institute Genome Sequencing Center for Infectious Disease"/>
            <person name="Wu L."/>
            <person name="Ma J."/>
        </authorList>
    </citation>
    <scope>NUCLEOTIDE SEQUENCE [LARGE SCALE GENOMIC DNA]</scope>
    <source>
        <strain evidence="2 3">JCM 14545</strain>
    </source>
</reference>
<evidence type="ECO:0000313" key="3">
    <source>
        <dbReference type="Proteomes" id="UP001501116"/>
    </source>
</evidence>
<keyword evidence="3" id="KW-1185">Reference proteome</keyword>
<dbReference type="EMBL" id="BAAANN010000003">
    <property type="protein sequence ID" value="GAA1944988.1"/>
    <property type="molecule type" value="Genomic_DNA"/>
</dbReference>
<accession>A0ABN2Q5X3</accession>
<gene>
    <name evidence="2" type="ORF">GCM10009754_10940</name>
</gene>
<comment type="caution">
    <text evidence="2">The sequence shown here is derived from an EMBL/GenBank/DDBJ whole genome shotgun (WGS) entry which is preliminary data.</text>
</comment>
<feature type="region of interest" description="Disordered" evidence="1">
    <location>
        <begin position="94"/>
        <end position="119"/>
    </location>
</feature>
<name>A0ABN2Q5X3_9PSEU</name>
<organism evidence="2 3">
    <name type="scientific">Amycolatopsis minnesotensis</name>
    <dbReference type="NCBI Taxonomy" id="337894"/>
    <lineage>
        <taxon>Bacteria</taxon>
        <taxon>Bacillati</taxon>
        <taxon>Actinomycetota</taxon>
        <taxon>Actinomycetes</taxon>
        <taxon>Pseudonocardiales</taxon>
        <taxon>Pseudonocardiaceae</taxon>
        <taxon>Amycolatopsis</taxon>
    </lineage>
</organism>
<evidence type="ECO:0000256" key="1">
    <source>
        <dbReference type="SAM" id="MobiDB-lite"/>
    </source>
</evidence>
<dbReference type="Proteomes" id="UP001501116">
    <property type="component" value="Unassembled WGS sequence"/>
</dbReference>
<dbReference type="RefSeq" id="WP_344414071.1">
    <property type="nucleotide sequence ID" value="NZ_BAAANN010000003.1"/>
</dbReference>
<proteinExistence type="predicted"/>
<feature type="compositionally biased region" description="Gly residues" evidence="1">
    <location>
        <begin position="110"/>
        <end position="119"/>
    </location>
</feature>
<protein>
    <recommendedName>
        <fullName evidence="4">Asp23/Gls24 family envelope stress response protein</fullName>
    </recommendedName>
</protein>
<evidence type="ECO:0008006" key="4">
    <source>
        <dbReference type="Google" id="ProtNLM"/>
    </source>
</evidence>